<dbReference type="PANTHER" id="PTHR42718:SF9">
    <property type="entry name" value="MAJOR FACILITATOR SUPERFAMILY MULTIDRUG TRANSPORTER MFSC"/>
    <property type="match status" value="1"/>
</dbReference>
<feature type="transmembrane region" description="Helical" evidence="6">
    <location>
        <begin position="426"/>
        <end position="445"/>
    </location>
</feature>
<evidence type="ECO:0000259" key="7">
    <source>
        <dbReference type="PROSITE" id="PS50850"/>
    </source>
</evidence>
<evidence type="ECO:0000256" key="2">
    <source>
        <dbReference type="ARBA" id="ARBA00022448"/>
    </source>
</evidence>
<gene>
    <name evidence="8" type="ORF">MMG00_00200</name>
</gene>
<feature type="transmembrane region" description="Helical" evidence="6">
    <location>
        <begin position="329"/>
        <end position="348"/>
    </location>
</feature>
<feature type="transmembrane region" description="Helical" evidence="6">
    <location>
        <begin position="46"/>
        <end position="64"/>
    </location>
</feature>
<feature type="transmembrane region" description="Helical" evidence="6">
    <location>
        <begin position="354"/>
        <end position="375"/>
    </location>
</feature>
<dbReference type="PANTHER" id="PTHR42718">
    <property type="entry name" value="MAJOR FACILITATOR SUPERFAMILY MULTIDRUG TRANSPORTER MFSC"/>
    <property type="match status" value="1"/>
</dbReference>
<feature type="transmembrane region" description="Helical" evidence="6">
    <location>
        <begin position="133"/>
        <end position="154"/>
    </location>
</feature>
<evidence type="ECO:0000256" key="5">
    <source>
        <dbReference type="ARBA" id="ARBA00023136"/>
    </source>
</evidence>
<feature type="transmembrane region" description="Helical" evidence="6">
    <location>
        <begin position="201"/>
        <end position="219"/>
    </location>
</feature>
<proteinExistence type="predicted"/>
<sequence>MSYRYRLATIFLLAFFLDCLNIFMSTMALPAISLEMGLSTNETTWISHAYILGLTLIMPLSLWFGELLGARKLLTLSMALFALASLLSGFSTQFSALVMARLFQGITGGLMIPVGQAIVFAEFPKTERSKISTMIMVIALIAPAFSPSLGGIILDYASWQWIYFSNIPLALITSFLAWAWIKNASFSKQKSIAQKPDWIGLTLISFSLFLLLTALTQYGQAHQNIWLSHLYFGIGILLFVSYYRYSKKQSNVLVDLSLLTNIRLRASIAVYYAVPGIFTGINFLMIFYLQKILGFTATQTGQLMMLYAFGAFITMMVSGYFYNRIGPKYLLFLGVILHSFGIALLYSVDESLTYLLLIPAYLLMGIGGGLAANVAQTNAMIDFQNETLLKSSVLWNINRQITFCVGIAVLTLIFSLYQAFLPLMQAYQVTFITASLLGLLSLFFIQKLPVHTIS</sequence>
<feature type="transmembrane region" description="Helical" evidence="6">
    <location>
        <begin position="160"/>
        <end position="181"/>
    </location>
</feature>
<evidence type="ECO:0000256" key="4">
    <source>
        <dbReference type="ARBA" id="ARBA00022989"/>
    </source>
</evidence>
<feature type="transmembrane region" description="Helical" evidence="6">
    <location>
        <begin position="225"/>
        <end position="245"/>
    </location>
</feature>
<dbReference type="RefSeq" id="WP_242153172.1">
    <property type="nucleotide sequence ID" value="NZ_CP093379.1"/>
</dbReference>
<dbReference type="InterPro" id="IPR036259">
    <property type="entry name" value="MFS_trans_sf"/>
</dbReference>
<accession>A0ABY3X7S1</accession>
<feature type="transmembrane region" description="Helical" evidence="6">
    <location>
        <begin position="266"/>
        <end position="289"/>
    </location>
</feature>
<keyword evidence="2" id="KW-0813">Transport</keyword>
<comment type="subcellular location">
    <subcellularLocation>
        <location evidence="1">Membrane</location>
        <topology evidence="1">Multi-pass membrane protein</topology>
    </subcellularLocation>
</comment>
<keyword evidence="4 6" id="KW-1133">Transmembrane helix</keyword>
<feature type="transmembrane region" description="Helical" evidence="6">
    <location>
        <begin position="401"/>
        <end position="420"/>
    </location>
</feature>
<keyword evidence="3 6" id="KW-0812">Transmembrane</keyword>
<feature type="domain" description="Major facilitator superfamily (MFS) profile" evidence="7">
    <location>
        <begin position="7"/>
        <end position="453"/>
    </location>
</feature>
<dbReference type="PROSITE" id="PS50850">
    <property type="entry name" value="MFS"/>
    <property type="match status" value="1"/>
</dbReference>
<keyword evidence="5 6" id="KW-0472">Membrane</keyword>
<dbReference type="Gene3D" id="1.20.1720.10">
    <property type="entry name" value="Multidrug resistance protein D"/>
    <property type="match status" value="1"/>
</dbReference>
<evidence type="ECO:0000256" key="3">
    <source>
        <dbReference type="ARBA" id="ARBA00022692"/>
    </source>
</evidence>
<organism evidence="8 9">
    <name type="scientific">Ignatzschineria rhizosphaerae</name>
    <dbReference type="NCBI Taxonomy" id="2923279"/>
    <lineage>
        <taxon>Bacteria</taxon>
        <taxon>Pseudomonadati</taxon>
        <taxon>Pseudomonadota</taxon>
        <taxon>Gammaproteobacteria</taxon>
        <taxon>Cardiobacteriales</taxon>
        <taxon>Ignatzschineriaceae</taxon>
        <taxon>Ignatzschineria</taxon>
    </lineage>
</organism>
<dbReference type="EMBL" id="CP093379">
    <property type="protein sequence ID" value="UNM97517.1"/>
    <property type="molecule type" value="Genomic_DNA"/>
</dbReference>
<keyword evidence="9" id="KW-1185">Reference proteome</keyword>
<dbReference type="Gene3D" id="1.20.1250.20">
    <property type="entry name" value="MFS general substrate transporter like domains"/>
    <property type="match status" value="1"/>
</dbReference>
<evidence type="ECO:0000256" key="1">
    <source>
        <dbReference type="ARBA" id="ARBA00004141"/>
    </source>
</evidence>
<evidence type="ECO:0000313" key="9">
    <source>
        <dbReference type="Proteomes" id="UP000829542"/>
    </source>
</evidence>
<feature type="transmembrane region" description="Helical" evidence="6">
    <location>
        <begin position="76"/>
        <end position="96"/>
    </location>
</feature>
<dbReference type="SUPFAM" id="SSF103473">
    <property type="entry name" value="MFS general substrate transporter"/>
    <property type="match status" value="1"/>
</dbReference>
<name>A0ABY3X7S1_9GAMM</name>
<protein>
    <submittedName>
        <fullName evidence="8">MFS transporter</fullName>
    </submittedName>
</protein>
<feature type="transmembrane region" description="Helical" evidence="6">
    <location>
        <begin position="102"/>
        <end position="121"/>
    </location>
</feature>
<dbReference type="Pfam" id="PF07690">
    <property type="entry name" value="MFS_1"/>
    <property type="match status" value="1"/>
</dbReference>
<evidence type="ECO:0000256" key="6">
    <source>
        <dbReference type="SAM" id="Phobius"/>
    </source>
</evidence>
<dbReference type="InterPro" id="IPR011701">
    <property type="entry name" value="MFS"/>
</dbReference>
<evidence type="ECO:0000313" key="8">
    <source>
        <dbReference type="EMBL" id="UNM97517.1"/>
    </source>
</evidence>
<feature type="transmembrane region" description="Helical" evidence="6">
    <location>
        <begin position="301"/>
        <end position="322"/>
    </location>
</feature>
<reference evidence="8 9" key="1">
    <citation type="submission" date="2022-03" db="EMBL/GenBank/DDBJ databases">
        <title>Ignatzschineria rhizosphaerae HR5S32.</title>
        <authorList>
            <person name="Sun J.Q."/>
            <person name="Feng J.Y."/>
        </authorList>
    </citation>
    <scope>NUCLEOTIDE SEQUENCE [LARGE SCALE GENOMIC DNA]</scope>
    <source>
        <strain evidence="8 9">HR5S32</strain>
    </source>
</reference>
<dbReference type="Proteomes" id="UP000829542">
    <property type="component" value="Chromosome"/>
</dbReference>
<dbReference type="InterPro" id="IPR020846">
    <property type="entry name" value="MFS_dom"/>
</dbReference>